<evidence type="ECO:0000256" key="9">
    <source>
        <dbReference type="ARBA" id="ARBA00022801"/>
    </source>
</evidence>
<protein>
    <recommendedName>
        <fullName evidence="21">Aminopeptidase</fullName>
        <ecNumber evidence="21">3.4.11.-</ecNumber>
    </recommendedName>
</protein>
<feature type="active site" description="Proton acceptor" evidence="17">
    <location>
        <position position="346"/>
    </location>
</feature>
<dbReference type="EMBL" id="CALOZG010000042">
    <property type="protein sequence ID" value="CAH4035365.1"/>
    <property type="molecule type" value="Genomic_DNA"/>
</dbReference>
<evidence type="ECO:0000256" key="16">
    <source>
        <dbReference type="ARBA" id="ARBA00023288"/>
    </source>
</evidence>
<evidence type="ECO:0000256" key="8">
    <source>
        <dbReference type="ARBA" id="ARBA00022723"/>
    </source>
</evidence>
<evidence type="ECO:0000256" key="5">
    <source>
        <dbReference type="ARBA" id="ARBA00022622"/>
    </source>
</evidence>
<feature type="domain" description="Aminopeptidase N-like N-terminal" evidence="25">
    <location>
        <begin position="29"/>
        <end position="237"/>
    </location>
</feature>
<dbReference type="GO" id="GO:0005615">
    <property type="term" value="C:extracellular space"/>
    <property type="evidence" value="ECO:0007669"/>
    <property type="project" value="TreeGrafter"/>
</dbReference>
<dbReference type="AlphaFoldDB" id="A0A9P0TTY5"/>
<keyword evidence="14" id="KW-1015">Disulfide bond</keyword>
<evidence type="ECO:0000256" key="11">
    <source>
        <dbReference type="ARBA" id="ARBA00022989"/>
    </source>
</evidence>
<dbReference type="PANTHER" id="PTHR11533:SF253">
    <property type="entry name" value="AMINOPEPTIDASE-RELATED"/>
    <property type="match status" value="1"/>
</dbReference>
<dbReference type="Pfam" id="PF11838">
    <property type="entry name" value="ERAP1_C"/>
    <property type="match status" value="1"/>
</dbReference>
<dbReference type="GO" id="GO:0008270">
    <property type="term" value="F:zinc ion binding"/>
    <property type="evidence" value="ECO:0007669"/>
    <property type="project" value="UniProtKB-UniRule"/>
</dbReference>
<dbReference type="InterPro" id="IPR024571">
    <property type="entry name" value="ERAP1-like_C_dom"/>
</dbReference>
<dbReference type="Gene3D" id="2.60.40.1910">
    <property type="match status" value="1"/>
</dbReference>
<dbReference type="Pfam" id="PF17900">
    <property type="entry name" value="Peptidase_M1_N"/>
    <property type="match status" value="1"/>
</dbReference>
<keyword evidence="5" id="KW-0336">GPI-anchor</keyword>
<feature type="domain" description="Peptidase M1 membrane alanine aminopeptidase" evidence="23">
    <location>
        <begin position="273"/>
        <end position="498"/>
    </location>
</feature>
<dbReference type="GO" id="GO:0005886">
    <property type="term" value="C:plasma membrane"/>
    <property type="evidence" value="ECO:0007669"/>
    <property type="project" value="UniProtKB-SubCell"/>
</dbReference>
<accession>A0A9P0TTY5</accession>
<dbReference type="Pfam" id="PF01433">
    <property type="entry name" value="Peptidase_M1"/>
    <property type="match status" value="1"/>
</dbReference>
<evidence type="ECO:0000256" key="3">
    <source>
        <dbReference type="ARBA" id="ARBA00010136"/>
    </source>
</evidence>
<dbReference type="GO" id="GO:0005737">
    <property type="term" value="C:cytoplasm"/>
    <property type="evidence" value="ECO:0007669"/>
    <property type="project" value="TreeGrafter"/>
</dbReference>
<dbReference type="InterPro" id="IPR050344">
    <property type="entry name" value="Peptidase_M1_aminopeptidases"/>
</dbReference>
<evidence type="ECO:0000256" key="12">
    <source>
        <dbReference type="ARBA" id="ARBA00023049"/>
    </source>
</evidence>
<evidence type="ECO:0000256" key="20">
    <source>
        <dbReference type="PIRSR" id="PIRSR634016-4"/>
    </source>
</evidence>
<dbReference type="FunFam" id="1.10.390.10:FF:000016">
    <property type="entry name" value="Glutamyl aminopeptidase"/>
    <property type="match status" value="1"/>
</dbReference>
<comment type="caution">
    <text evidence="26">The sequence shown here is derived from an EMBL/GenBank/DDBJ whole genome shotgun (WGS) entry which is preliminary data.</text>
</comment>
<comment type="subcellular location">
    <subcellularLocation>
        <location evidence="2">Cell membrane</location>
        <topology evidence="2">Lipid-anchor</topology>
        <topology evidence="2">GPI-anchor</topology>
    </subcellularLocation>
    <subcellularLocation>
        <location evidence="1">Membrane</location>
        <topology evidence="1">Single-pass membrane protein</topology>
    </subcellularLocation>
</comment>
<dbReference type="FunFam" id="1.25.50.20:FF:000001">
    <property type="entry name" value="Aminopeptidase"/>
    <property type="match status" value="1"/>
</dbReference>
<dbReference type="InterPro" id="IPR027268">
    <property type="entry name" value="Peptidase_M4/M1_CTD_sf"/>
</dbReference>
<keyword evidence="21" id="KW-0031">Aminopeptidase</keyword>
<gene>
    <name evidence="26" type="ORF">PIBRA_LOCUS11435</name>
</gene>
<keyword evidence="8 19" id="KW-0479">Metal-binding</keyword>
<evidence type="ECO:0000256" key="19">
    <source>
        <dbReference type="PIRSR" id="PIRSR634016-3"/>
    </source>
</evidence>
<comment type="cofactor">
    <cofactor evidence="19 21">
        <name>Zn(2+)</name>
        <dbReference type="ChEBI" id="CHEBI:29105"/>
    </cofactor>
    <text evidence="19 21">Binds 1 zinc ion per subunit.</text>
</comment>
<evidence type="ECO:0000313" key="27">
    <source>
        <dbReference type="Proteomes" id="UP001152562"/>
    </source>
</evidence>
<keyword evidence="15" id="KW-0325">Glycoprotein</keyword>
<sequence>MWGTVLCVVAASSLVMGEGEYLLPGDVIPSHYDVKLAYDVDPNTNFSFFGVVDILLRAKRPISKVVLHAQDFTIAEEKISLRSDNDVYQVTGVDLNDTYNFLTLQLDRELKEDDSYHLTLPFFGNLKLGLDGVYISSYVDKDTKKKEYLIATQFEAISARKGFPCFDEPIYKATFSINIGHPKDLTAVSNMPLKVSSGDNALENIWPWEVMQQSFGKPRTKYVWDEFDKSVPMSTYLVAFVVSSFAYVDSPPQLSSTKFRIWARNDAIDQTSYAATVGPRVLSYFEKFFNVTFPLPKQDMIAIPDFSAGAMENWGLITYRETALLYDKEQSSFVNKERVAEVIAHELAHQWFGNLVTMKWWSDLWLNEGFATFVASLGVMNVEPTWHADKSYAVSNIMSVLNLDALESSHPVSVEIDNPNRISEIFDEISYRKGSTLIRMMSMFLGEEVFRKALHNYLIKHSYGNAEQDDLWAELTQEAQKAGGLTANVTVKEVMDTWTKQTGYPILEVQRDYSEKSLTISQKRYLSLGGSFRTNSAWWVPLSVLCERDTMAQDVHWLSDKEGVDKEHRFEHGASPDEWVLFNYNMIAPYRVNYDARNWQLLVSTLTSDKFTQVPVMGRVQLLSDAFALAWTNKLDYATTLQLASYLQHEDDYLPLMTGLNALSKIENVLKRTPNYGAYQKFMRRLIRRTYEKSGGLASKKILNGDDLNSVKMQVRTSSTACRAKVPGCEENAIQLFEQWMNTKNPDENNPIPLDLRSIVYCVAIERGSVRHWRFALERRRRTNVAAAKDQLLRALSCSRDIWILAQYLEWSITDGSDVRRQDSASVITAVISSDIGYYYGKEFLYSRIEDIYKAFNGQGRRLGNIIKTLLNQFTTQRELDEFLKWYDQNSEYFDVAKLAVSQGIERARVNIAWIQQNQALVVDKLRQYSHIESAAWRGKPIFMSSLYAIHNISSHRLKLDQMV</sequence>
<evidence type="ECO:0000259" key="24">
    <source>
        <dbReference type="Pfam" id="PF11838"/>
    </source>
</evidence>
<name>A0A9P0TTY5_PIEBR</name>
<evidence type="ECO:0000259" key="23">
    <source>
        <dbReference type="Pfam" id="PF01433"/>
    </source>
</evidence>
<evidence type="ECO:0000256" key="7">
    <source>
        <dbReference type="ARBA" id="ARBA00022692"/>
    </source>
</evidence>
<dbReference type="Gene3D" id="1.10.390.10">
    <property type="entry name" value="Neutral Protease Domain 2"/>
    <property type="match status" value="1"/>
</dbReference>
<keyword evidence="16" id="KW-0449">Lipoprotein</keyword>
<feature type="binding site" evidence="19">
    <location>
        <position position="368"/>
    </location>
    <ligand>
        <name>Zn(2+)</name>
        <dbReference type="ChEBI" id="CHEBI:29105"/>
        <note>catalytic</note>
    </ligand>
</feature>
<dbReference type="InterPro" id="IPR045357">
    <property type="entry name" value="Aminopeptidase_N-like_N"/>
</dbReference>
<keyword evidence="11" id="KW-1133">Transmembrane helix</keyword>
<keyword evidence="22" id="KW-0732">Signal</keyword>
<dbReference type="PANTHER" id="PTHR11533">
    <property type="entry name" value="PROTEASE M1 ZINC METALLOPROTEASE"/>
    <property type="match status" value="1"/>
</dbReference>
<dbReference type="PRINTS" id="PR00756">
    <property type="entry name" value="ALADIPTASE"/>
</dbReference>
<dbReference type="Proteomes" id="UP001152562">
    <property type="component" value="Unassembled WGS sequence"/>
</dbReference>
<evidence type="ECO:0000256" key="13">
    <source>
        <dbReference type="ARBA" id="ARBA00023136"/>
    </source>
</evidence>
<keyword evidence="13" id="KW-0472">Membrane</keyword>
<dbReference type="SUPFAM" id="SSF63737">
    <property type="entry name" value="Leukotriene A4 hydrolase N-terminal domain"/>
    <property type="match status" value="1"/>
</dbReference>
<dbReference type="SUPFAM" id="SSF55486">
    <property type="entry name" value="Metalloproteases ('zincins'), catalytic domain"/>
    <property type="match status" value="1"/>
</dbReference>
<reference evidence="26" key="1">
    <citation type="submission" date="2022-05" db="EMBL/GenBank/DDBJ databases">
        <authorList>
            <person name="Okamura Y."/>
        </authorList>
    </citation>
    <scope>NUCLEOTIDE SEQUENCE</scope>
</reference>
<feature type="binding site" evidence="18">
    <location>
        <position position="155"/>
    </location>
    <ligand>
        <name>substrate</name>
    </ligand>
</feature>
<evidence type="ECO:0000256" key="21">
    <source>
        <dbReference type="RuleBase" id="RU364040"/>
    </source>
</evidence>
<feature type="chain" id="PRO_5040280251" description="Aminopeptidase" evidence="22">
    <location>
        <begin position="18"/>
        <end position="964"/>
    </location>
</feature>
<dbReference type="GO" id="GO:0043171">
    <property type="term" value="P:peptide catabolic process"/>
    <property type="evidence" value="ECO:0007669"/>
    <property type="project" value="TreeGrafter"/>
</dbReference>
<evidence type="ECO:0000256" key="2">
    <source>
        <dbReference type="ARBA" id="ARBA00004609"/>
    </source>
</evidence>
<keyword evidence="4" id="KW-1003">Cell membrane</keyword>
<dbReference type="GO" id="GO:0042277">
    <property type="term" value="F:peptide binding"/>
    <property type="evidence" value="ECO:0007669"/>
    <property type="project" value="TreeGrafter"/>
</dbReference>
<evidence type="ECO:0000313" key="26">
    <source>
        <dbReference type="EMBL" id="CAH4035365.1"/>
    </source>
</evidence>
<evidence type="ECO:0000256" key="10">
    <source>
        <dbReference type="ARBA" id="ARBA00022833"/>
    </source>
</evidence>
<dbReference type="CDD" id="cd09601">
    <property type="entry name" value="M1_APN-Q_like"/>
    <property type="match status" value="1"/>
</dbReference>
<dbReference type="GO" id="GO:0098552">
    <property type="term" value="C:side of membrane"/>
    <property type="evidence" value="ECO:0007669"/>
    <property type="project" value="UniProtKB-KW"/>
</dbReference>
<dbReference type="GO" id="GO:0006508">
    <property type="term" value="P:proteolysis"/>
    <property type="evidence" value="ECO:0007669"/>
    <property type="project" value="UniProtKB-KW"/>
</dbReference>
<dbReference type="InterPro" id="IPR034016">
    <property type="entry name" value="M1_APN-typ"/>
</dbReference>
<dbReference type="InterPro" id="IPR042097">
    <property type="entry name" value="Aminopeptidase_N-like_N_sf"/>
</dbReference>
<comment type="similarity">
    <text evidence="3 21">Belongs to the peptidase M1 family.</text>
</comment>
<dbReference type="Gene3D" id="1.25.50.20">
    <property type="match status" value="1"/>
</dbReference>
<evidence type="ECO:0000256" key="6">
    <source>
        <dbReference type="ARBA" id="ARBA00022670"/>
    </source>
</evidence>
<evidence type="ECO:0000256" key="22">
    <source>
        <dbReference type="SAM" id="SignalP"/>
    </source>
</evidence>
<keyword evidence="10 19" id="KW-0862">Zinc</keyword>
<evidence type="ECO:0000256" key="17">
    <source>
        <dbReference type="PIRSR" id="PIRSR634016-1"/>
    </source>
</evidence>
<dbReference type="EC" id="3.4.11.-" evidence="21"/>
<dbReference type="Gene3D" id="2.60.40.1730">
    <property type="entry name" value="tricorn interacting facor f3 domain"/>
    <property type="match status" value="1"/>
</dbReference>
<evidence type="ECO:0000256" key="15">
    <source>
        <dbReference type="ARBA" id="ARBA00023180"/>
    </source>
</evidence>
<feature type="signal peptide" evidence="22">
    <location>
        <begin position="1"/>
        <end position="17"/>
    </location>
</feature>
<organism evidence="26 27">
    <name type="scientific">Pieris brassicae</name>
    <name type="common">White butterfly</name>
    <name type="synonym">Large white butterfly</name>
    <dbReference type="NCBI Taxonomy" id="7116"/>
    <lineage>
        <taxon>Eukaryota</taxon>
        <taxon>Metazoa</taxon>
        <taxon>Ecdysozoa</taxon>
        <taxon>Arthropoda</taxon>
        <taxon>Hexapoda</taxon>
        <taxon>Insecta</taxon>
        <taxon>Pterygota</taxon>
        <taxon>Neoptera</taxon>
        <taxon>Endopterygota</taxon>
        <taxon>Lepidoptera</taxon>
        <taxon>Glossata</taxon>
        <taxon>Ditrysia</taxon>
        <taxon>Papilionoidea</taxon>
        <taxon>Pieridae</taxon>
        <taxon>Pierinae</taxon>
        <taxon>Pieris</taxon>
    </lineage>
</organism>
<feature type="binding site" evidence="19">
    <location>
        <position position="345"/>
    </location>
    <ligand>
        <name>Zn(2+)</name>
        <dbReference type="ChEBI" id="CHEBI:29105"/>
        <note>catalytic</note>
    </ligand>
</feature>
<keyword evidence="9 21" id="KW-0378">Hydrolase</keyword>
<feature type="binding site" evidence="19">
    <location>
        <position position="349"/>
    </location>
    <ligand>
        <name>Zn(2+)</name>
        <dbReference type="ChEBI" id="CHEBI:29105"/>
        <note>catalytic</note>
    </ligand>
</feature>
<dbReference type="InterPro" id="IPR001930">
    <property type="entry name" value="Peptidase_M1"/>
</dbReference>
<evidence type="ECO:0000256" key="4">
    <source>
        <dbReference type="ARBA" id="ARBA00022475"/>
    </source>
</evidence>
<evidence type="ECO:0000256" key="1">
    <source>
        <dbReference type="ARBA" id="ARBA00004167"/>
    </source>
</evidence>
<keyword evidence="7" id="KW-0812">Transmembrane</keyword>
<keyword evidence="12 21" id="KW-0482">Metalloprotease</keyword>
<feature type="site" description="Transition state stabilizer" evidence="20">
    <location>
        <position position="431"/>
    </location>
</feature>
<feature type="domain" description="ERAP1-like C-terminal" evidence="24">
    <location>
        <begin position="579"/>
        <end position="909"/>
    </location>
</feature>
<feature type="binding site" evidence="18">
    <location>
        <position position="861"/>
    </location>
    <ligand>
        <name>substrate</name>
    </ligand>
</feature>
<feature type="binding site" evidence="18">
    <location>
        <begin position="309"/>
        <end position="313"/>
    </location>
    <ligand>
        <name>substrate</name>
    </ligand>
</feature>
<evidence type="ECO:0000256" key="18">
    <source>
        <dbReference type="PIRSR" id="PIRSR634016-2"/>
    </source>
</evidence>
<evidence type="ECO:0000256" key="14">
    <source>
        <dbReference type="ARBA" id="ARBA00023157"/>
    </source>
</evidence>
<dbReference type="InterPro" id="IPR014782">
    <property type="entry name" value="Peptidase_M1_dom"/>
</dbReference>
<keyword evidence="6 21" id="KW-0645">Protease</keyword>
<proteinExistence type="inferred from homology"/>
<keyword evidence="27" id="KW-1185">Reference proteome</keyword>
<evidence type="ECO:0000259" key="25">
    <source>
        <dbReference type="Pfam" id="PF17900"/>
    </source>
</evidence>
<dbReference type="GO" id="GO:0070006">
    <property type="term" value="F:metalloaminopeptidase activity"/>
    <property type="evidence" value="ECO:0007669"/>
    <property type="project" value="TreeGrafter"/>
</dbReference>